<reference evidence="2 3" key="1">
    <citation type="submission" date="2013-07" db="EMBL/GenBank/DDBJ databases">
        <title>Comparative Genomic and Metabolomic Analysis of Twelve Strains of Pseudoalteromonas luteoviolacea.</title>
        <authorList>
            <person name="Vynne N.G."/>
            <person name="Mansson M."/>
            <person name="Gram L."/>
        </authorList>
    </citation>
    <scope>NUCLEOTIDE SEQUENCE [LARGE SCALE GENOMIC DNA]</scope>
    <source>
        <strain evidence="2 3">NCIMB 1942</strain>
    </source>
</reference>
<dbReference type="PROSITE" id="PS51704">
    <property type="entry name" value="GP_PDE"/>
    <property type="match status" value="1"/>
</dbReference>
<dbReference type="PATRIC" id="fig|1365253.3.peg.4655"/>
<dbReference type="EMBL" id="AUXT01000206">
    <property type="protein sequence ID" value="KZN43563.1"/>
    <property type="molecule type" value="Genomic_DNA"/>
</dbReference>
<sequence>MTLVFAHRGASGNHPENSLSAISAALDVDVDGIELDVQSCRDDYAIIHDTWLDRTTNGRGMVRHASREELNALNAGNGEGIPTLQDVFNLIGTNTTINLELKHTYCLDKFVQYIEKNVNAGIVERSQIILSSFDHHQLVWLKQKLPWVKIGTLTASIPLNYAEFAQQLHAYSIHMDKNFINHEFVLDAKQRGLNVYAYTVDKQKDIELVLDMGVDGIFSNYPCHAKMAINKLSETKGA</sequence>
<evidence type="ECO:0000259" key="1">
    <source>
        <dbReference type="PROSITE" id="PS51704"/>
    </source>
</evidence>
<evidence type="ECO:0000313" key="2">
    <source>
        <dbReference type="EMBL" id="KZN43563.1"/>
    </source>
</evidence>
<gene>
    <name evidence="2" type="ORF">N482_19065</name>
</gene>
<dbReference type="RefSeq" id="WP_063378957.1">
    <property type="nucleotide sequence ID" value="NZ_AUXT01000206.1"/>
</dbReference>
<dbReference type="GO" id="GO:0006629">
    <property type="term" value="P:lipid metabolic process"/>
    <property type="evidence" value="ECO:0007669"/>
    <property type="project" value="InterPro"/>
</dbReference>
<protein>
    <recommendedName>
        <fullName evidence="1">GP-PDE domain-containing protein</fullName>
    </recommendedName>
</protein>
<evidence type="ECO:0000313" key="3">
    <source>
        <dbReference type="Proteomes" id="UP000076587"/>
    </source>
</evidence>
<dbReference type="SUPFAM" id="SSF51695">
    <property type="entry name" value="PLC-like phosphodiesterases"/>
    <property type="match status" value="1"/>
</dbReference>
<feature type="domain" description="GP-PDE" evidence="1">
    <location>
        <begin position="2"/>
        <end position="229"/>
    </location>
</feature>
<dbReference type="Pfam" id="PF03009">
    <property type="entry name" value="GDPD"/>
    <property type="match status" value="1"/>
</dbReference>
<dbReference type="InterPro" id="IPR017946">
    <property type="entry name" value="PLC-like_Pdiesterase_TIM-brl"/>
</dbReference>
<comment type="caution">
    <text evidence="2">The sequence shown here is derived from an EMBL/GenBank/DDBJ whole genome shotgun (WGS) entry which is preliminary data.</text>
</comment>
<organism evidence="2 3">
    <name type="scientific">Pseudoalteromonas luteoviolacea NCIMB 1942</name>
    <dbReference type="NCBI Taxonomy" id="1365253"/>
    <lineage>
        <taxon>Bacteria</taxon>
        <taxon>Pseudomonadati</taxon>
        <taxon>Pseudomonadota</taxon>
        <taxon>Gammaproteobacteria</taxon>
        <taxon>Alteromonadales</taxon>
        <taxon>Pseudoalteromonadaceae</taxon>
        <taxon>Pseudoalteromonas</taxon>
    </lineage>
</organism>
<dbReference type="Proteomes" id="UP000076587">
    <property type="component" value="Unassembled WGS sequence"/>
</dbReference>
<name>A0A166YVG4_9GAMM</name>
<dbReference type="AlphaFoldDB" id="A0A166YVG4"/>
<dbReference type="PANTHER" id="PTHR46211:SF1">
    <property type="entry name" value="GLYCEROPHOSPHODIESTER PHOSPHODIESTERASE, CYTOPLASMIC"/>
    <property type="match status" value="1"/>
</dbReference>
<dbReference type="Gene3D" id="3.20.20.190">
    <property type="entry name" value="Phosphatidylinositol (PI) phosphodiesterase"/>
    <property type="match status" value="1"/>
</dbReference>
<dbReference type="PANTHER" id="PTHR46211">
    <property type="entry name" value="GLYCEROPHOSPHORYL DIESTER PHOSPHODIESTERASE"/>
    <property type="match status" value="1"/>
</dbReference>
<accession>A0A166YVG4</accession>
<dbReference type="OrthoDB" id="9795622at2"/>
<dbReference type="InterPro" id="IPR030395">
    <property type="entry name" value="GP_PDE_dom"/>
</dbReference>
<proteinExistence type="predicted"/>
<dbReference type="GO" id="GO:0008081">
    <property type="term" value="F:phosphoric diester hydrolase activity"/>
    <property type="evidence" value="ECO:0007669"/>
    <property type="project" value="InterPro"/>
</dbReference>